<comment type="similarity">
    <text evidence="6 10 11">Belongs to the ribulose-phosphate 3-epimerase family.</text>
</comment>
<feature type="binding site" evidence="10 13">
    <location>
        <position position="73"/>
    </location>
    <ligand>
        <name>a divalent metal cation</name>
        <dbReference type="ChEBI" id="CHEBI:60240"/>
    </ligand>
</feature>
<keyword evidence="10 11" id="KW-0119">Carbohydrate metabolism</keyword>
<feature type="binding site" evidence="10 13">
    <location>
        <position position="42"/>
    </location>
    <ligand>
        <name>a divalent metal cation</name>
        <dbReference type="ChEBI" id="CHEBI:60240"/>
    </ligand>
</feature>
<dbReference type="PANTHER" id="PTHR11749">
    <property type="entry name" value="RIBULOSE-5-PHOSPHATE-3-EPIMERASE"/>
    <property type="match status" value="1"/>
</dbReference>
<comment type="cofactor">
    <cofactor evidence="5">
        <name>Fe(2+)</name>
        <dbReference type="ChEBI" id="CHEBI:29033"/>
    </cofactor>
</comment>
<proteinExistence type="inferred from homology"/>
<dbReference type="GO" id="GO:0019323">
    <property type="term" value="P:pentose catabolic process"/>
    <property type="evidence" value="ECO:0007669"/>
    <property type="project" value="UniProtKB-UniRule"/>
</dbReference>
<evidence type="ECO:0000256" key="12">
    <source>
        <dbReference type="PIRSR" id="PIRSR001461-1"/>
    </source>
</evidence>
<evidence type="ECO:0000256" key="7">
    <source>
        <dbReference type="ARBA" id="ARBA00013188"/>
    </source>
</evidence>
<evidence type="ECO:0000256" key="5">
    <source>
        <dbReference type="ARBA" id="ARBA00001954"/>
    </source>
</evidence>
<keyword evidence="13" id="KW-0170">Cobalt</keyword>
<evidence type="ECO:0000256" key="4">
    <source>
        <dbReference type="ARBA" id="ARBA00001947"/>
    </source>
</evidence>
<dbReference type="EC" id="5.1.3.1" evidence="7 10"/>
<comment type="cofactor">
    <cofactor evidence="2">
        <name>Mn(2+)</name>
        <dbReference type="ChEBI" id="CHEBI:29035"/>
    </cofactor>
</comment>
<feature type="binding site" evidence="10 14">
    <location>
        <begin position="152"/>
        <end position="155"/>
    </location>
    <ligand>
        <name>substrate</name>
    </ligand>
</feature>
<comment type="caution">
    <text evidence="15">The sequence shown here is derived from an EMBL/GenBank/DDBJ whole genome shotgun (WGS) entry which is preliminary data.</text>
</comment>
<evidence type="ECO:0000256" key="10">
    <source>
        <dbReference type="HAMAP-Rule" id="MF_02227"/>
    </source>
</evidence>
<accession>A0AAV5G5K7</accession>
<dbReference type="GO" id="GO:0004750">
    <property type="term" value="F:D-ribulose-phosphate 3-epimerase activity"/>
    <property type="evidence" value="ECO:0007669"/>
    <property type="project" value="UniProtKB-UniRule"/>
</dbReference>
<name>A0AAV5G5K7_CORAM</name>
<dbReference type="PIRSF" id="PIRSF001461">
    <property type="entry name" value="RPE"/>
    <property type="match status" value="1"/>
</dbReference>
<feature type="binding site" evidence="10">
    <location>
        <begin position="185"/>
        <end position="187"/>
    </location>
    <ligand>
        <name>substrate</name>
    </ligand>
</feature>
<reference evidence="15" key="1">
    <citation type="submission" date="2021-12" db="EMBL/GenBank/DDBJ databases">
        <title>Draft genome sequence of Corynebacterium ammoniagenes strain T-723.</title>
        <authorList>
            <person name="Matsuzawa M."/>
            <person name="Hiratani M."/>
            <person name="Abe I."/>
            <person name="Tsuji Y."/>
            <person name="Nakamura J."/>
        </authorList>
    </citation>
    <scope>NUCLEOTIDE SEQUENCE</scope>
    <source>
        <strain evidence="15">T-723</strain>
    </source>
</reference>
<dbReference type="AlphaFoldDB" id="A0AAV5G5K7"/>
<dbReference type="FunFam" id="3.20.20.70:FF:000004">
    <property type="entry name" value="Ribulose-phosphate 3-epimerase"/>
    <property type="match status" value="1"/>
</dbReference>
<dbReference type="EMBL" id="BQKK01000001">
    <property type="protein sequence ID" value="GJN42536.1"/>
    <property type="molecule type" value="Genomic_DNA"/>
</dbReference>
<comment type="catalytic activity">
    <reaction evidence="1 10 11">
        <text>D-ribulose 5-phosphate = D-xylulose 5-phosphate</text>
        <dbReference type="Rhea" id="RHEA:13677"/>
        <dbReference type="ChEBI" id="CHEBI:57737"/>
        <dbReference type="ChEBI" id="CHEBI:58121"/>
        <dbReference type="EC" id="5.1.3.1"/>
    </reaction>
</comment>
<feature type="binding site" evidence="14">
    <location>
        <position position="187"/>
    </location>
    <ligand>
        <name>substrate</name>
    </ligand>
</feature>
<dbReference type="PROSITE" id="PS01086">
    <property type="entry name" value="RIBUL_P_3_EPIMER_2"/>
    <property type="match status" value="1"/>
</dbReference>
<dbReference type="Gene3D" id="3.20.20.70">
    <property type="entry name" value="Aldolase class I"/>
    <property type="match status" value="1"/>
</dbReference>
<comment type="function">
    <text evidence="10">Catalyzes the reversible epimerization of D-ribulose 5-phosphate to D-xylulose 5-phosphate.</text>
</comment>
<comment type="cofactor">
    <cofactor evidence="4">
        <name>Zn(2+)</name>
        <dbReference type="ChEBI" id="CHEBI:29105"/>
    </cofactor>
</comment>
<evidence type="ECO:0000313" key="16">
    <source>
        <dbReference type="Proteomes" id="UP001054925"/>
    </source>
</evidence>
<dbReference type="Proteomes" id="UP001054925">
    <property type="component" value="Unassembled WGS sequence"/>
</dbReference>
<dbReference type="NCBIfam" id="NF004076">
    <property type="entry name" value="PRK05581.1-4"/>
    <property type="match status" value="1"/>
</dbReference>
<feature type="active site" description="Proton donor" evidence="10 12">
    <location>
        <position position="185"/>
    </location>
</feature>
<keyword evidence="9 10" id="KW-0413">Isomerase</keyword>
<comment type="cofactor">
    <cofactor evidence="3">
        <name>Co(2+)</name>
        <dbReference type="ChEBI" id="CHEBI:48828"/>
    </cofactor>
</comment>
<evidence type="ECO:0000256" key="13">
    <source>
        <dbReference type="PIRSR" id="PIRSR001461-2"/>
    </source>
</evidence>
<dbReference type="InterPro" id="IPR000056">
    <property type="entry name" value="Ribul_P_3_epim-like"/>
</dbReference>
<evidence type="ECO:0000256" key="8">
    <source>
        <dbReference type="ARBA" id="ARBA00022723"/>
    </source>
</evidence>
<evidence type="ECO:0000256" key="14">
    <source>
        <dbReference type="PIRSR" id="PIRSR001461-3"/>
    </source>
</evidence>
<sequence>MVGMTSSSFSAPIISPSILAADFTRLGEEVATVSNADWIHVDIMDGHFVPNLSFGPDITAAVDGITEQVLDVHLMIEEPEKWVETYAKAGADCIIFHVEAVEDEQAALDLAAKIRGLGVRAGFSIKPNTPIEPWLDKLSHFDLVLVMSVEPGFGGQKFMPEMLDKVRALRAAIDEQQLPMLIEIDGGISAGTIRQSAEAGCDAFVAGSAIFKKDDRAAEVDNLRQLATLN</sequence>
<dbReference type="Pfam" id="PF00834">
    <property type="entry name" value="Ribul_P_3_epim"/>
    <property type="match status" value="1"/>
</dbReference>
<dbReference type="GO" id="GO:0005737">
    <property type="term" value="C:cytoplasm"/>
    <property type="evidence" value="ECO:0007669"/>
    <property type="project" value="UniProtKB-ARBA"/>
</dbReference>
<evidence type="ECO:0000256" key="11">
    <source>
        <dbReference type="PIRNR" id="PIRNR001461"/>
    </source>
</evidence>
<evidence type="ECO:0000256" key="9">
    <source>
        <dbReference type="ARBA" id="ARBA00023235"/>
    </source>
</evidence>
<dbReference type="InterPro" id="IPR026019">
    <property type="entry name" value="Ribul_P_3_epim"/>
</dbReference>
<dbReference type="InterPro" id="IPR011060">
    <property type="entry name" value="RibuloseP-bd_barrel"/>
</dbReference>
<gene>
    <name evidence="10" type="primary">rpe</name>
    <name evidence="15" type="ORF">CAT723_10150</name>
</gene>
<keyword evidence="13" id="KW-0464">Manganese</keyword>
<feature type="active site" description="Proton acceptor" evidence="10 12">
    <location>
        <position position="42"/>
    </location>
</feature>
<keyword evidence="13" id="KW-0862">Zinc</keyword>
<dbReference type="CDD" id="cd00429">
    <property type="entry name" value="RPE"/>
    <property type="match status" value="1"/>
</dbReference>
<feature type="binding site" evidence="10 13">
    <location>
        <position position="40"/>
    </location>
    <ligand>
        <name>a divalent metal cation</name>
        <dbReference type="ChEBI" id="CHEBI:60240"/>
    </ligand>
</feature>
<protein>
    <recommendedName>
        <fullName evidence="7 10">Ribulose-phosphate 3-epimerase</fullName>
        <ecNumber evidence="7 10">5.1.3.1</ecNumber>
    </recommendedName>
</protein>
<evidence type="ECO:0000313" key="15">
    <source>
        <dbReference type="EMBL" id="GJN42536.1"/>
    </source>
</evidence>
<feature type="binding site" evidence="10 13">
    <location>
        <position position="185"/>
    </location>
    <ligand>
        <name>a divalent metal cation</name>
        <dbReference type="ChEBI" id="CHEBI:60240"/>
    </ligand>
</feature>
<feature type="binding site" evidence="10 14">
    <location>
        <position position="73"/>
    </location>
    <ligand>
        <name>substrate</name>
    </ligand>
</feature>
<evidence type="ECO:0000256" key="1">
    <source>
        <dbReference type="ARBA" id="ARBA00001782"/>
    </source>
</evidence>
<dbReference type="GO" id="GO:0046872">
    <property type="term" value="F:metal ion binding"/>
    <property type="evidence" value="ECO:0007669"/>
    <property type="project" value="UniProtKB-UniRule"/>
</dbReference>
<feature type="binding site" evidence="10 14">
    <location>
        <position position="17"/>
    </location>
    <ligand>
        <name>substrate</name>
    </ligand>
</feature>
<evidence type="ECO:0000256" key="6">
    <source>
        <dbReference type="ARBA" id="ARBA00009541"/>
    </source>
</evidence>
<keyword evidence="8 10" id="KW-0479">Metal-binding</keyword>
<feature type="binding site" evidence="10 14">
    <location>
        <begin position="207"/>
        <end position="208"/>
    </location>
    <ligand>
        <name>substrate</name>
    </ligand>
</feature>
<organism evidence="15 16">
    <name type="scientific">Corynebacterium ammoniagenes</name>
    <name type="common">Brevibacterium ammoniagenes</name>
    <dbReference type="NCBI Taxonomy" id="1697"/>
    <lineage>
        <taxon>Bacteria</taxon>
        <taxon>Bacillati</taxon>
        <taxon>Actinomycetota</taxon>
        <taxon>Actinomycetes</taxon>
        <taxon>Mycobacteriales</taxon>
        <taxon>Corynebacteriaceae</taxon>
        <taxon>Corynebacterium</taxon>
    </lineage>
</organism>
<dbReference type="PROSITE" id="PS01085">
    <property type="entry name" value="RIBUL_P_3_EPIMER_1"/>
    <property type="match status" value="1"/>
</dbReference>
<dbReference type="HAMAP" id="MF_02227">
    <property type="entry name" value="RPE"/>
    <property type="match status" value="1"/>
</dbReference>
<dbReference type="NCBIfam" id="TIGR01163">
    <property type="entry name" value="rpe"/>
    <property type="match status" value="1"/>
</dbReference>
<comment type="pathway">
    <text evidence="10">Carbohydrate degradation.</text>
</comment>
<dbReference type="GO" id="GO:0006098">
    <property type="term" value="P:pentose-phosphate shunt"/>
    <property type="evidence" value="ECO:0007669"/>
    <property type="project" value="UniProtKB-UniRule"/>
</dbReference>
<dbReference type="SUPFAM" id="SSF51366">
    <property type="entry name" value="Ribulose-phoshate binding barrel"/>
    <property type="match status" value="1"/>
</dbReference>
<evidence type="ECO:0000256" key="3">
    <source>
        <dbReference type="ARBA" id="ARBA00001941"/>
    </source>
</evidence>
<evidence type="ECO:0000256" key="2">
    <source>
        <dbReference type="ARBA" id="ARBA00001936"/>
    </source>
</evidence>
<comment type="cofactor">
    <cofactor evidence="10 13">
        <name>a divalent metal cation</name>
        <dbReference type="ChEBI" id="CHEBI:60240"/>
    </cofactor>
    <text evidence="10 13">Binds 1 divalent metal cation per subunit.</text>
</comment>
<dbReference type="InterPro" id="IPR013785">
    <property type="entry name" value="Aldolase_TIM"/>
</dbReference>